<dbReference type="Proteomes" id="UP001303889">
    <property type="component" value="Unassembled WGS sequence"/>
</dbReference>
<name>A0AAN6MQW3_9PEZI</name>
<dbReference type="Pfam" id="PF00150">
    <property type="entry name" value="Cellulase"/>
    <property type="match status" value="1"/>
</dbReference>
<evidence type="ECO:0000259" key="6">
    <source>
        <dbReference type="Pfam" id="PF00150"/>
    </source>
</evidence>
<dbReference type="EMBL" id="MU855401">
    <property type="protein sequence ID" value="KAK3904362.1"/>
    <property type="molecule type" value="Genomic_DNA"/>
</dbReference>
<proteinExistence type="inferred from homology"/>
<feature type="signal peptide" evidence="5">
    <location>
        <begin position="1"/>
        <end position="16"/>
    </location>
</feature>
<reference evidence="7" key="1">
    <citation type="journal article" date="2023" name="Mol. Phylogenet. Evol.">
        <title>Genome-scale phylogeny and comparative genomics of the fungal order Sordariales.</title>
        <authorList>
            <person name="Hensen N."/>
            <person name="Bonometti L."/>
            <person name="Westerberg I."/>
            <person name="Brannstrom I.O."/>
            <person name="Guillou S."/>
            <person name="Cros-Aarteil S."/>
            <person name="Calhoun S."/>
            <person name="Haridas S."/>
            <person name="Kuo A."/>
            <person name="Mondo S."/>
            <person name="Pangilinan J."/>
            <person name="Riley R."/>
            <person name="LaButti K."/>
            <person name="Andreopoulos B."/>
            <person name="Lipzen A."/>
            <person name="Chen C."/>
            <person name="Yan M."/>
            <person name="Daum C."/>
            <person name="Ng V."/>
            <person name="Clum A."/>
            <person name="Steindorff A."/>
            <person name="Ohm R.A."/>
            <person name="Martin F."/>
            <person name="Silar P."/>
            <person name="Natvig D.O."/>
            <person name="Lalanne C."/>
            <person name="Gautier V."/>
            <person name="Ament-Velasquez S.L."/>
            <person name="Kruys A."/>
            <person name="Hutchinson M.I."/>
            <person name="Powell A.J."/>
            <person name="Barry K."/>
            <person name="Miller A.N."/>
            <person name="Grigoriev I.V."/>
            <person name="Debuchy R."/>
            <person name="Gladieux P."/>
            <person name="Hiltunen Thoren M."/>
            <person name="Johannesson H."/>
        </authorList>
    </citation>
    <scope>NUCLEOTIDE SEQUENCE</scope>
    <source>
        <strain evidence="7">CBS 103.79</strain>
    </source>
</reference>
<evidence type="ECO:0000256" key="1">
    <source>
        <dbReference type="ARBA" id="ARBA00005641"/>
    </source>
</evidence>
<keyword evidence="5" id="KW-0732">Signal</keyword>
<organism evidence="7 8">
    <name type="scientific">Staphylotrichum tortipilum</name>
    <dbReference type="NCBI Taxonomy" id="2831512"/>
    <lineage>
        <taxon>Eukaryota</taxon>
        <taxon>Fungi</taxon>
        <taxon>Dikarya</taxon>
        <taxon>Ascomycota</taxon>
        <taxon>Pezizomycotina</taxon>
        <taxon>Sordariomycetes</taxon>
        <taxon>Sordariomycetidae</taxon>
        <taxon>Sordariales</taxon>
        <taxon>Chaetomiaceae</taxon>
        <taxon>Staphylotrichum</taxon>
    </lineage>
</organism>
<comment type="caution">
    <text evidence="7">The sequence shown here is derived from an EMBL/GenBank/DDBJ whole genome shotgun (WGS) entry which is preliminary data.</text>
</comment>
<evidence type="ECO:0000313" key="7">
    <source>
        <dbReference type="EMBL" id="KAK3904362.1"/>
    </source>
</evidence>
<feature type="chain" id="PRO_5042867818" evidence="5">
    <location>
        <begin position="17"/>
        <end position="425"/>
    </location>
</feature>
<keyword evidence="8" id="KW-1185">Reference proteome</keyword>
<gene>
    <name evidence="7" type="ORF">C8A05DRAFT_13757</name>
</gene>
<reference evidence="7" key="2">
    <citation type="submission" date="2023-05" db="EMBL/GenBank/DDBJ databases">
        <authorList>
            <consortium name="Lawrence Berkeley National Laboratory"/>
            <person name="Steindorff A."/>
            <person name="Hensen N."/>
            <person name="Bonometti L."/>
            <person name="Westerberg I."/>
            <person name="Brannstrom I.O."/>
            <person name="Guillou S."/>
            <person name="Cros-Aarteil S."/>
            <person name="Calhoun S."/>
            <person name="Haridas S."/>
            <person name="Kuo A."/>
            <person name="Mondo S."/>
            <person name="Pangilinan J."/>
            <person name="Riley R."/>
            <person name="Labutti K."/>
            <person name="Andreopoulos B."/>
            <person name="Lipzen A."/>
            <person name="Chen C."/>
            <person name="Yanf M."/>
            <person name="Daum C."/>
            <person name="Ng V."/>
            <person name="Clum A."/>
            <person name="Ohm R."/>
            <person name="Martin F."/>
            <person name="Silar P."/>
            <person name="Natvig D."/>
            <person name="Lalanne C."/>
            <person name="Gautier V."/>
            <person name="Ament-Velasquez S.L."/>
            <person name="Kruys A."/>
            <person name="Hutchinson M.I."/>
            <person name="Powell A.J."/>
            <person name="Barry K."/>
            <person name="Miller A.N."/>
            <person name="Grigoriev I.V."/>
            <person name="Debuchy R."/>
            <person name="Gladieux P."/>
            <person name="Thoren M.H."/>
            <person name="Johannesson H."/>
        </authorList>
    </citation>
    <scope>NUCLEOTIDE SEQUENCE</scope>
    <source>
        <strain evidence="7">CBS 103.79</strain>
    </source>
</reference>
<dbReference type="GO" id="GO:0004553">
    <property type="term" value="F:hydrolase activity, hydrolyzing O-glycosyl compounds"/>
    <property type="evidence" value="ECO:0007669"/>
    <property type="project" value="InterPro"/>
</dbReference>
<dbReference type="PANTHER" id="PTHR31263:SF0">
    <property type="entry name" value="CELLULASE FAMILY PROTEIN (AFU_ORTHOLOGUE AFUA_5G14560)"/>
    <property type="match status" value="1"/>
</dbReference>
<dbReference type="Gene3D" id="3.20.20.80">
    <property type="entry name" value="Glycosidases"/>
    <property type="match status" value="1"/>
</dbReference>
<evidence type="ECO:0000256" key="5">
    <source>
        <dbReference type="SAM" id="SignalP"/>
    </source>
</evidence>
<accession>A0AAN6MQW3</accession>
<protein>
    <submittedName>
        <fullName evidence="7">Glycoside hydrolase superfamily</fullName>
    </submittedName>
</protein>
<keyword evidence="3 4" id="KW-0326">Glycosidase</keyword>
<evidence type="ECO:0000256" key="3">
    <source>
        <dbReference type="ARBA" id="ARBA00023295"/>
    </source>
</evidence>
<feature type="domain" description="Glycoside hydrolase family 5" evidence="6">
    <location>
        <begin position="47"/>
        <end position="379"/>
    </location>
</feature>
<keyword evidence="2 4" id="KW-0378">Hydrolase</keyword>
<dbReference type="InterPro" id="IPR001547">
    <property type="entry name" value="Glyco_hydro_5"/>
</dbReference>
<evidence type="ECO:0000256" key="2">
    <source>
        <dbReference type="ARBA" id="ARBA00022801"/>
    </source>
</evidence>
<evidence type="ECO:0000313" key="8">
    <source>
        <dbReference type="Proteomes" id="UP001303889"/>
    </source>
</evidence>
<dbReference type="InterPro" id="IPR017853">
    <property type="entry name" value="GH"/>
</dbReference>
<evidence type="ECO:0000256" key="4">
    <source>
        <dbReference type="RuleBase" id="RU361153"/>
    </source>
</evidence>
<sequence>MRLALALLALVGLGKTAPSPHQPHDDLSSRAAWPNGPFVTSGRWILDASGKNLTYAGTNWPSHADVMIPEGLQYQSIETIVQKIKSVGMNAVRLTFAIQMVDEIYTNGGTDVTLQTAFAQALGQANGVKVLAQVLAKNPRFTATTTRLQVFDAVAAELARQQIYVHLDNHISKGMWCCSSTDGNSWWGDTYFSAANWTRGLSYMANHAKSWPAFMSMGLRNEPRDPTNIPSLSKSSYNWQTWYTYMRQGATAVHSANPAPLIFLSGLSYDTYLTPVVQGTALTPGTGKFSLGDFVGYADKLVLELHNYENSIGSCSSLQGNLERNGFEALRGGAGKAVMPVMMTEFGFQMDEKTWKGVYASCLASYLPGIKAGWTIWVLAGSYYIRSGTQDYDEGWGLLNHDWSAWRSQSYIDGAFREMVRATLS</sequence>
<dbReference type="AlphaFoldDB" id="A0AAN6MQW3"/>
<dbReference type="GO" id="GO:0000272">
    <property type="term" value="P:polysaccharide catabolic process"/>
    <property type="evidence" value="ECO:0007669"/>
    <property type="project" value="InterPro"/>
</dbReference>
<comment type="similarity">
    <text evidence="1 4">Belongs to the glycosyl hydrolase 5 (cellulase A) family.</text>
</comment>
<dbReference type="PANTHER" id="PTHR31263">
    <property type="entry name" value="CELLULASE FAMILY PROTEIN (AFU_ORTHOLOGUE AFUA_5G14560)"/>
    <property type="match status" value="1"/>
</dbReference>
<dbReference type="SUPFAM" id="SSF51445">
    <property type="entry name" value="(Trans)glycosidases"/>
    <property type="match status" value="1"/>
</dbReference>